<dbReference type="PROSITE" id="PS01124">
    <property type="entry name" value="HTH_ARAC_FAMILY_2"/>
    <property type="match status" value="1"/>
</dbReference>
<accession>A0ABP8V3L1</accession>
<organism evidence="5 6">
    <name type="scientific">Kistimonas scapharcae</name>
    <dbReference type="NCBI Taxonomy" id="1036133"/>
    <lineage>
        <taxon>Bacteria</taxon>
        <taxon>Pseudomonadati</taxon>
        <taxon>Pseudomonadota</taxon>
        <taxon>Gammaproteobacteria</taxon>
        <taxon>Oceanospirillales</taxon>
        <taxon>Endozoicomonadaceae</taxon>
        <taxon>Kistimonas</taxon>
    </lineage>
</organism>
<feature type="domain" description="HTH araC/xylS-type" evidence="4">
    <location>
        <begin position="236"/>
        <end position="338"/>
    </location>
</feature>
<proteinExistence type="predicted"/>
<dbReference type="Gene3D" id="1.10.10.60">
    <property type="entry name" value="Homeodomain-like"/>
    <property type="match status" value="1"/>
</dbReference>
<keyword evidence="3" id="KW-0804">Transcription</keyword>
<reference evidence="6" key="1">
    <citation type="journal article" date="2019" name="Int. J. Syst. Evol. Microbiol.">
        <title>The Global Catalogue of Microorganisms (GCM) 10K type strain sequencing project: providing services to taxonomists for standard genome sequencing and annotation.</title>
        <authorList>
            <consortium name="The Broad Institute Genomics Platform"/>
            <consortium name="The Broad Institute Genome Sequencing Center for Infectious Disease"/>
            <person name="Wu L."/>
            <person name="Ma J."/>
        </authorList>
    </citation>
    <scope>NUCLEOTIDE SEQUENCE [LARGE SCALE GENOMIC DNA]</scope>
    <source>
        <strain evidence="6">JCM 17805</strain>
    </source>
</reference>
<dbReference type="InterPro" id="IPR032687">
    <property type="entry name" value="AraC-type_N"/>
</dbReference>
<dbReference type="Pfam" id="PF12833">
    <property type="entry name" value="HTH_18"/>
    <property type="match status" value="1"/>
</dbReference>
<dbReference type="EMBL" id="BAABFL010000369">
    <property type="protein sequence ID" value="GAA4650164.1"/>
    <property type="molecule type" value="Genomic_DNA"/>
</dbReference>
<name>A0ABP8V3L1_9GAMM</name>
<dbReference type="Proteomes" id="UP001500604">
    <property type="component" value="Unassembled WGS sequence"/>
</dbReference>
<evidence type="ECO:0000313" key="6">
    <source>
        <dbReference type="Proteomes" id="UP001500604"/>
    </source>
</evidence>
<dbReference type="SUPFAM" id="SSF46689">
    <property type="entry name" value="Homeodomain-like"/>
    <property type="match status" value="1"/>
</dbReference>
<dbReference type="InterPro" id="IPR009057">
    <property type="entry name" value="Homeodomain-like_sf"/>
</dbReference>
<dbReference type="SMART" id="SM00342">
    <property type="entry name" value="HTH_ARAC"/>
    <property type="match status" value="1"/>
</dbReference>
<dbReference type="InterPro" id="IPR018060">
    <property type="entry name" value="HTH_AraC"/>
</dbReference>
<sequence>MMYSHDARTSIAGDFVVAALTGIRDKGINPLLLMDKAGICRAVISDQSIRIDREAFTRLILLIRESLQDEFLGLSEKVCPVGSFAMMCHACITCKTLGQALERCIRFFGLISNDITLSLRQQGDEAALSLHSERPTTPEGNRFLIETLLVSMLRWLSWMIDRHILVRQVDFDFDEPPYLNEYHLIFPCSYRFNRLNNVLYFSTSYLSAPVVQHPLTLKPFLAEAPANLMSRYRHDDSVSALIRKRLSGLEPDEFPVFDAMAGWLHLSTPTLRRRLKDEGTSYRGILDAVRRDRAIFHLSRNELPVAAIASLTGFAEPSTFHRAFKKWTGMTPGAWRVSKQVASEAG</sequence>
<protein>
    <submittedName>
        <fullName evidence="5">AraC family transcriptional regulator</fullName>
    </submittedName>
</protein>
<evidence type="ECO:0000256" key="1">
    <source>
        <dbReference type="ARBA" id="ARBA00023015"/>
    </source>
</evidence>
<dbReference type="RefSeq" id="WP_345196266.1">
    <property type="nucleotide sequence ID" value="NZ_BAABFL010000369.1"/>
</dbReference>
<keyword evidence="6" id="KW-1185">Reference proteome</keyword>
<gene>
    <name evidence="5" type="ORF">GCM10023116_24470</name>
</gene>
<evidence type="ECO:0000259" key="4">
    <source>
        <dbReference type="PROSITE" id="PS01124"/>
    </source>
</evidence>
<keyword evidence="1" id="KW-0805">Transcription regulation</keyword>
<dbReference type="PANTHER" id="PTHR47894">
    <property type="entry name" value="HTH-TYPE TRANSCRIPTIONAL REGULATOR GADX"/>
    <property type="match status" value="1"/>
</dbReference>
<evidence type="ECO:0000256" key="2">
    <source>
        <dbReference type="ARBA" id="ARBA00023125"/>
    </source>
</evidence>
<dbReference type="PANTHER" id="PTHR47894:SF1">
    <property type="entry name" value="HTH-TYPE TRANSCRIPTIONAL REGULATOR VQSM"/>
    <property type="match status" value="1"/>
</dbReference>
<keyword evidence="2" id="KW-0238">DNA-binding</keyword>
<evidence type="ECO:0000256" key="3">
    <source>
        <dbReference type="ARBA" id="ARBA00023163"/>
    </source>
</evidence>
<dbReference type="Pfam" id="PF12625">
    <property type="entry name" value="Arabinose_bd"/>
    <property type="match status" value="1"/>
</dbReference>
<evidence type="ECO:0000313" key="5">
    <source>
        <dbReference type="EMBL" id="GAA4650164.1"/>
    </source>
</evidence>
<comment type="caution">
    <text evidence="5">The sequence shown here is derived from an EMBL/GenBank/DDBJ whole genome shotgun (WGS) entry which is preliminary data.</text>
</comment>